<evidence type="ECO:0000313" key="1">
    <source>
        <dbReference type="EMBL" id="CAD2151658.1"/>
    </source>
</evidence>
<protein>
    <submittedName>
        <fullName evidence="1">Uncharacterized protein</fullName>
    </submittedName>
</protein>
<accession>A0A6V7UCD7</accession>
<name>A0A6V7UCD7_MELEN</name>
<gene>
    <name evidence="1" type="ORF">MENT_LOCUS10502</name>
</gene>
<reference evidence="1 2" key="1">
    <citation type="submission" date="2020-08" db="EMBL/GenBank/DDBJ databases">
        <authorList>
            <person name="Koutsovoulos G."/>
            <person name="Danchin GJ E."/>
        </authorList>
    </citation>
    <scope>NUCLEOTIDE SEQUENCE [LARGE SCALE GENOMIC DNA]</scope>
</reference>
<proteinExistence type="predicted"/>
<organism evidence="1 2">
    <name type="scientific">Meloidogyne enterolobii</name>
    <name type="common">Root-knot nematode worm</name>
    <name type="synonym">Meloidogyne mayaguensis</name>
    <dbReference type="NCBI Taxonomy" id="390850"/>
    <lineage>
        <taxon>Eukaryota</taxon>
        <taxon>Metazoa</taxon>
        <taxon>Ecdysozoa</taxon>
        <taxon>Nematoda</taxon>
        <taxon>Chromadorea</taxon>
        <taxon>Rhabditida</taxon>
        <taxon>Tylenchina</taxon>
        <taxon>Tylenchomorpha</taxon>
        <taxon>Tylenchoidea</taxon>
        <taxon>Meloidogynidae</taxon>
        <taxon>Meloidogyninae</taxon>
        <taxon>Meloidogyne</taxon>
    </lineage>
</organism>
<evidence type="ECO:0000313" key="2">
    <source>
        <dbReference type="Proteomes" id="UP000580250"/>
    </source>
</evidence>
<sequence>MKKIWPFGLEKRKFFVYFNQTNIKNALKAKSKIYKNTVGTHTDLKKQWEDLLISGIEFRNKYDQFLAIVCTYTSTSEYGDEFCDFSTTRIRLQLLSQSRQKLMLFVMQICKNLYRIRKNVQKNLEKRGGYALFG</sequence>
<dbReference type="Proteomes" id="UP000580250">
    <property type="component" value="Unassembled WGS sequence"/>
</dbReference>
<dbReference type="AlphaFoldDB" id="A0A6V7UCD7"/>
<dbReference type="EMBL" id="CAJEWN010000048">
    <property type="protein sequence ID" value="CAD2151658.1"/>
    <property type="molecule type" value="Genomic_DNA"/>
</dbReference>
<comment type="caution">
    <text evidence="1">The sequence shown here is derived from an EMBL/GenBank/DDBJ whole genome shotgun (WGS) entry which is preliminary data.</text>
</comment>